<gene>
    <name evidence="2" type="ORF">EDD73_12418</name>
</gene>
<proteinExistence type="predicted"/>
<feature type="transmembrane region" description="Helical" evidence="1">
    <location>
        <begin position="6"/>
        <end position="27"/>
    </location>
</feature>
<keyword evidence="3" id="KW-1185">Reference proteome</keyword>
<evidence type="ECO:0000313" key="2">
    <source>
        <dbReference type="EMBL" id="TCP62045.1"/>
    </source>
</evidence>
<evidence type="ECO:0000313" key="3">
    <source>
        <dbReference type="Proteomes" id="UP000294813"/>
    </source>
</evidence>
<protein>
    <submittedName>
        <fullName evidence="2">Uncharacterized protein</fullName>
    </submittedName>
</protein>
<dbReference type="AlphaFoldDB" id="A0A4R2RSB7"/>
<organism evidence="2 3">
    <name type="scientific">Heliophilum fasciatum</name>
    <dbReference type="NCBI Taxonomy" id="35700"/>
    <lineage>
        <taxon>Bacteria</taxon>
        <taxon>Bacillati</taxon>
        <taxon>Bacillota</taxon>
        <taxon>Clostridia</taxon>
        <taxon>Eubacteriales</taxon>
        <taxon>Heliobacteriaceae</taxon>
        <taxon>Heliophilum</taxon>
    </lineage>
</organism>
<comment type="caution">
    <text evidence="2">The sequence shown here is derived from an EMBL/GenBank/DDBJ whole genome shotgun (WGS) entry which is preliminary data.</text>
</comment>
<keyword evidence="1" id="KW-0472">Membrane</keyword>
<name>A0A4R2RSB7_9FIRM</name>
<evidence type="ECO:0000256" key="1">
    <source>
        <dbReference type="SAM" id="Phobius"/>
    </source>
</evidence>
<keyword evidence="1" id="KW-1133">Transmembrane helix</keyword>
<dbReference type="RefSeq" id="WP_165876483.1">
    <property type="nucleotide sequence ID" value="NZ_JAOQNU010000024.1"/>
</dbReference>
<sequence>MKPENLFDLLYVAAILGTFGKVLHIMFSDNIDDISSDVLTENEEGNERR</sequence>
<dbReference type="Proteomes" id="UP000294813">
    <property type="component" value="Unassembled WGS sequence"/>
</dbReference>
<reference evidence="2 3" key="1">
    <citation type="submission" date="2019-03" db="EMBL/GenBank/DDBJ databases">
        <title>Genomic Encyclopedia of Type Strains, Phase IV (KMG-IV): sequencing the most valuable type-strain genomes for metagenomic binning, comparative biology and taxonomic classification.</title>
        <authorList>
            <person name="Goeker M."/>
        </authorList>
    </citation>
    <scope>NUCLEOTIDE SEQUENCE [LARGE SCALE GENOMIC DNA]</scope>
    <source>
        <strain evidence="2 3">DSM 11170</strain>
    </source>
</reference>
<accession>A0A4R2RSB7</accession>
<dbReference type="EMBL" id="SLXT01000024">
    <property type="protein sequence ID" value="TCP62045.1"/>
    <property type="molecule type" value="Genomic_DNA"/>
</dbReference>
<keyword evidence="1" id="KW-0812">Transmembrane</keyword>